<dbReference type="InterPro" id="IPR004176">
    <property type="entry name" value="Clp_R_N"/>
</dbReference>
<dbReference type="InterPro" id="IPR036628">
    <property type="entry name" value="Clp_N_dom_sf"/>
</dbReference>
<name>A0ABW1J3Q2_9PSEU</name>
<sequence length="191" mass="20820">MFERFTDKARQVVVLAQEKARERRDDVIGTEHLLLGLLAVHNAPAAELLAAHAVDQDSVLADLDRMRSASGPGSDAEALAVLGIDLDEVRRQAEETFGPGALDRTRAARQRGVRRWRGGHIPFHRTAKKALELSLREALRLRHTSIGTEHLLLALLHTETGTAHQILAARGVTLDQMRIAVADQGRAAASG</sequence>
<gene>
    <name evidence="3" type="ORF">ACFQE5_13710</name>
</gene>
<comment type="caution">
    <text evidence="3">The sequence shown here is derived from an EMBL/GenBank/DDBJ whole genome shotgun (WGS) entry which is preliminary data.</text>
</comment>
<dbReference type="PANTHER" id="PTHR47016:SF5">
    <property type="entry name" value="CLP DOMAIN SUPERFAMILY PROTEIN"/>
    <property type="match status" value="1"/>
</dbReference>
<accession>A0ABW1J3Q2</accession>
<proteinExistence type="predicted"/>
<evidence type="ECO:0000256" key="1">
    <source>
        <dbReference type="PROSITE-ProRule" id="PRU01251"/>
    </source>
</evidence>
<dbReference type="Proteomes" id="UP001596302">
    <property type="component" value="Unassembled WGS sequence"/>
</dbReference>
<dbReference type="EMBL" id="JBHSQW010000028">
    <property type="protein sequence ID" value="MFC5995269.1"/>
    <property type="molecule type" value="Genomic_DNA"/>
</dbReference>
<protein>
    <submittedName>
        <fullName evidence="3">Clp protease N-terminal domain-containing protein</fullName>
    </submittedName>
</protein>
<dbReference type="Pfam" id="PF02861">
    <property type="entry name" value="Clp_N"/>
    <property type="match status" value="2"/>
</dbReference>
<dbReference type="PANTHER" id="PTHR47016">
    <property type="entry name" value="ATP-DEPENDENT CLP PROTEASE ATP-BINDING SUBUNIT CLPT1, CHLOROPLASTIC"/>
    <property type="match status" value="1"/>
</dbReference>
<dbReference type="GO" id="GO:0006508">
    <property type="term" value="P:proteolysis"/>
    <property type="evidence" value="ECO:0007669"/>
    <property type="project" value="UniProtKB-KW"/>
</dbReference>
<dbReference type="InterPro" id="IPR044217">
    <property type="entry name" value="CLPT1/2"/>
</dbReference>
<keyword evidence="3" id="KW-0378">Hydrolase</keyword>
<dbReference type="PROSITE" id="PS51903">
    <property type="entry name" value="CLP_R"/>
    <property type="match status" value="1"/>
</dbReference>
<keyword evidence="1" id="KW-0677">Repeat</keyword>
<keyword evidence="3" id="KW-0645">Protease</keyword>
<feature type="domain" description="Clp R" evidence="2">
    <location>
        <begin position="2"/>
        <end position="188"/>
    </location>
</feature>
<dbReference type="GO" id="GO:0008233">
    <property type="term" value="F:peptidase activity"/>
    <property type="evidence" value="ECO:0007669"/>
    <property type="project" value="UniProtKB-KW"/>
</dbReference>
<evidence type="ECO:0000313" key="4">
    <source>
        <dbReference type="Proteomes" id="UP001596302"/>
    </source>
</evidence>
<organism evidence="3 4">
    <name type="scientific">Pseudonocardia hispaniensis</name>
    <dbReference type="NCBI Taxonomy" id="904933"/>
    <lineage>
        <taxon>Bacteria</taxon>
        <taxon>Bacillati</taxon>
        <taxon>Actinomycetota</taxon>
        <taxon>Actinomycetes</taxon>
        <taxon>Pseudonocardiales</taxon>
        <taxon>Pseudonocardiaceae</taxon>
        <taxon>Pseudonocardia</taxon>
    </lineage>
</organism>
<dbReference type="RefSeq" id="WP_379585291.1">
    <property type="nucleotide sequence ID" value="NZ_JBHSQW010000028.1"/>
</dbReference>
<keyword evidence="4" id="KW-1185">Reference proteome</keyword>
<reference evidence="4" key="1">
    <citation type="journal article" date="2019" name="Int. J. Syst. Evol. Microbiol.">
        <title>The Global Catalogue of Microorganisms (GCM) 10K type strain sequencing project: providing services to taxonomists for standard genome sequencing and annotation.</title>
        <authorList>
            <consortium name="The Broad Institute Genomics Platform"/>
            <consortium name="The Broad Institute Genome Sequencing Center for Infectious Disease"/>
            <person name="Wu L."/>
            <person name="Ma J."/>
        </authorList>
    </citation>
    <scope>NUCLEOTIDE SEQUENCE [LARGE SCALE GENOMIC DNA]</scope>
    <source>
        <strain evidence="4">CCM 8391</strain>
    </source>
</reference>
<dbReference type="Gene3D" id="1.10.1780.10">
    <property type="entry name" value="Clp, N-terminal domain"/>
    <property type="match status" value="2"/>
</dbReference>
<evidence type="ECO:0000259" key="2">
    <source>
        <dbReference type="PROSITE" id="PS51903"/>
    </source>
</evidence>
<dbReference type="SUPFAM" id="SSF81923">
    <property type="entry name" value="Double Clp-N motif"/>
    <property type="match status" value="2"/>
</dbReference>
<evidence type="ECO:0000313" key="3">
    <source>
        <dbReference type="EMBL" id="MFC5995269.1"/>
    </source>
</evidence>